<comment type="similarity">
    <text evidence="9">Belongs to the glycosyl hydrolase family 6.</text>
</comment>
<evidence type="ECO:0000256" key="1">
    <source>
        <dbReference type="ARBA" id="ARBA00022729"/>
    </source>
</evidence>
<dbReference type="GO" id="GO:0016787">
    <property type="term" value="F:hydrolase activity"/>
    <property type="evidence" value="ECO:0007669"/>
    <property type="project" value="UniProtKB-KW"/>
</dbReference>
<feature type="region of interest" description="Disordered" evidence="10">
    <location>
        <begin position="326"/>
        <end position="360"/>
    </location>
</feature>
<dbReference type="SUPFAM" id="SSF51989">
    <property type="entry name" value="Glycosyl hydrolases family 6, cellulases"/>
    <property type="match status" value="1"/>
</dbReference>
<keyword evidence="5 9" id="KW-0119">Carbohydrate metabolism</keyword>
<dbReference type="EC" id="3.2.1.-" evidence="9"/>
<feature type="active site" description="Proton donor" evidence="8">
    <location>
        <position position="197"/>
    </location>
</feature>
<dbReference type="PROSITE" id="PS00656">
    <property type="entry name" value="GLYCOSYL_HYDROL_F6_2"/>
    <property type="match status" value="1"/>
</dbReference>
<reference evidence="11 12" key="1">
    <citation type="submission" date="2024-09" db="EMBL/GenBank/DDBJ databases">
        <authorList>
            <person name="Sun Q."/>
            <person name="Mori K."/>
        </authorList>
    </citation>
    <scope>NUCLEOTIDE SEQUENCE [LARGE SCALE GENOMIC DNA]</scope>
    <source>
        <strain evidence="11 12">JCM 4362</strain>
    </source>
</reference>
<evidence type="ECO:0000256" key="4">
    <source>
        <dbReference type="ARBA" id="ARBA00023157"/>
    </source>
</evidence>
<protein>
    <recommendedName>
        <fullName evidence="9">Glucanase</fullName>
        <ecNumber evidence="9">3.2.1.-</ecNumber>
    </recommendedName>
</protein>
<evidence type="ECO:0000313" key="12">
    <source>
        <dbReference type="Proteomes" id="UP001589718"/>
    </source>
</evidence>
<keyword evidence="4" id="KW-1015">Disulfide bond</keyword>
<evidence type="ECO:0000256" key="3">
    <source>
        <dbReference type="ARBA" id="ARBA00023001"/>
    </source>
</evidence>
<name>A0ABV5P790_STRCM</name>
<keyword evidence="7 9" id="KW-0624">Polysaccharide degradation</keyword>
<evidence type="ECO:0000256" key="6">
    <source>
        <dbReference type="ARBA" id="ARBA00023295"/>
    </source>
</evidence>
<evidence type="ECO:0000256" key="2">
    <source>
        <dbReference type="ARBA" id="ARBA00022801"/>
    </source>
</evidence>
<evidence type="ECO:0000256" key="10">
    <source>
        <dbReference type="SAM" id="MobiDB-lite"/>
    </source>
</evidence>
<dbReference type="PIRSF" id="PIRSF001100">
    <property type="entry name" value="Beta_cellobiohydrolase"/>
    <property type="match status" value="1"/>
</dbReference>
<dbReference type="PANTHER" id="PTHR34876:SF4">
    <property type="entry name" value="1,4-BETA-D-GLUCAN CELLOBIOHYDROLASE C-RELATED"/>
    <property type="match status" value="1"/>
</dbReference>
<accession>A0ABV5P790</accession>
<keyword evidence="3 9" id="KW-0136">Cellulose degradation</keyword>
<dbReference type="PRINTS" id="PR00733">
    <property type="entry name" value="GLHYDRLASE6"/>
</dbReference>
<comment type="caution">
    <text evidence="11">The sequence shown here is derived from an EMBL/GenBank/DDBJ whole genome shotgun (WGS) entry which is preliminary data.</text>
</comment>
<evidence type="ECO:0000256" key="9">
    <source>
        <dbReference type="RuleBase" id="RU361186"/>
    </source>
</evidence>
<dbReference type="InterPro" id="IPR001524">
    <property type="entry name" value="Glyco_hydro_6_CS"/>
</dbReference>
<feature type="compositionally biased region" description="Basic and acidic residues" evidence="10">
    <location>
        <begin position="1"/>
        <end position="20"/>
    </location>
</feature>
<gene>
    <name evidence="11" type="ORF">ACFFTU_03795</name>
</gene>
<dbReference type="RefSeq" id="WP_345217884.1">
    <property type="nucleotide sequence ID" value="NZ_BAAAXE010000001.1"/>
</dbReference>
<organism evidence="11 12">
    <name type="scientific">Streptomyces cremeus</name>
    <dbReference type="NCBI Taxonomy" id="66881"/>
    <lineage>
        <taxon>Bacteria</taxon>
        <taxon>Bacillati</taxon>
        <taxon>Actinomycetota</taxon>
        <taxon>Actinomycetes</taxon>
        <taxon>Kitasatosporales</taxon>
        <taxon>Streptomycetaceae</taxon>
        <taxon>Streptomyces</taxon>
    </lineage>
</organism>
<keyword evidence="2 9" id="KW-0378">Hydrolase</keyword>
<feature type="region of interest" description="Disordered" evidence="10">
    <location>
        <begin position="427"/>
        <end position="458"/>
    </location>
</feature>
<dbReference type="InterPro" id="IPR036434">
    <property type="entry name" value="Beta_cellobiohydrolase_sf"/>
</dbReference>
<dbReference type="InterPro" id="IPR016288">
    <property type="entry name" value="Beta_cellobiohydrolase"/>
</dbReference>
<sequence>MRPEPHDRPVPHDRTTRYGDHPVPAPSPPGRRRPRQRVIALAALPPLAAGVIWALTSAPASGAPEPAAGPPAPALAGSPRLYTPLANPDAYKQALKLPGSAAGVRDAARIIRMVRTPHAVWYGDQTPEAVEKDARAVTRDAAVDGSMPVFALYNIPGRDCSNYSAGGASNTAEYKAWIDGVARGIGKRDAVVVLEPDSLALLPSECGKGEEAEKTAARYEEVNYAVRSLAALRKTRVYLDTGHAGWHDVAGIVPRLIKGGIKNATGFYTNASNYQTDEANSWYGKLISSCIAYVDKGGDAASCPSQKGDKAAAQAWLEKNVTTPPSQMKHFVTDTSRNGKGAWTPPAGKYTDPQDWCNPPGRGLGVRPTTRTGDPLHDAKLWIKTPGESDGLCLRGTAGPQDPERGTVDPKAGDWFAQQALELVRLADPPLLPGGRAADGEEEADGSGVAPGEPDPAG</sequence>
<evidence type="ECO:0000256" key="7">
    <source>
        <dbReference type="ARBA" id="ARBA00023326"/>
    </source>
</evidence>
<keyword evidence="6 9" id="KW-0326">Glycosidase</keyword>
<dbReference type="Pfam" id="PF01341">
    <property type="entry name" value="Glyco_hydro_6"/>
    <property type="match status" value="1"/>
</dbReference>
<feature type="region of interest" description="Disordered" evidence="10">
    <location>
        <begin position="1"/>
        <end position="34"/>
    </location>
</feature>
<evidence type="ECO:0000256" key="5">
    <source>
        <dbReference type="ARBA" id="ARBA00023277"/>
    </source>
</evidence>
<evidence type="ECO:0000256" key="8">
    <source>
        <dbReference type="PROSITE-ProRule" id="PRU10057"/>
    </source>
</evidence>
<keyword evidence="12" id="KW-1185">Reference proteome</keyword>
<evidence type="ECO:0000313" key="11">
    <source>
        <dbReference type="EMBL" id="MFB9519075.1"/>
    </source>
</evidence>
<dbReference type="EMBL" id="JBHMCR010000002">
    <property type="protein sequence ID" value="MFB9519075.1"/>
    <property type="molecule type" value="Genomic_DNA"/>
</dbReference>
<proteinExistence type="inferred from homology"/>
<dbReference type="Gene3D" id="3.20.20.40">
    <property type="entry name" value="1, 4-beta cellobiohydrolase"/>
    <property type="match status" value="1"/>
</dbReference>
<dbReference type="Proteomes" id="UP001589718">
    <property type="component" value="Unassembled WGS sequence"/>
</dbReference>
<dbReference type="PANTHER" id="PTHR34876">
    <property type="match status" value="1"/>
</dbReference>
<keyword evidence="1" id="KW-0732">Signal</keyword>